<reference evidence="2" key="1">
    <citation type="journal article" date="2021" name="Microbiol. Resour. Announc.">
        <title>LGAAP: Leishmaniinae Genome Assembly and Annotation Pipeline.</title>
        <authorList>
            <person name="Almutairi H."/>
            <person name="Urbaniak M.D."/>
            <person name="Bates M.D."/>
            <person name="Jariyapan N."/>
            <person name="Kwakye-Nuako G."/>
            <person name="Thomaz-Soccol V."/>
            <person name="Al-Salem W.S."/>
            <person name="Dillon R.J."/>
            <person name="Bates P.A."/>
            <person name="Gatherer D."/>
        </authorList>
    </citation>
    <scope>NUCLEOTIDE SEQUENCE [LARGE SCALE GENOMIC DNA]</scope>
</reference>
<evidence type="ECO:0000313" key="2">
    <source>
        <dbReference type="Proteomes" id="UP000673552"/>
    </source>
</evidence>
<dbReference type="EMBL" id="JAFEUZ010000002">
    <property type="protein sequence ID" value="KAG5487948.1"/>
    <property type="molecule type" value="Genomic_DNA"/>
</dbReference>
<protein>
    <recommendedName>
        <fullName evidence="3">Voltage-dependent anion-selective channel</fullName>
    </recommendedName>
</protein>
<comment type="caution">
    <text evidence="1">The sequence shown here is derived from an EMBL/GenBank/DDBJ whole genome shotgun (WGS) entry which is preliminary data.</text>
</comment>
<dbReference type="Proteomes" id="UP000673552">
    <property type="component" value="Unassembled WGS sequence"/>
</dbReference>
<dbReference type="InterPro" id="IPR023614">
    <property type="entry name" value="Porin_dom_sf"/>
</dbReference>
<dbReference type="OrthoDB" id="270618at2759"/>
<reference evidence="2" key="2">
    <citation type="journal article" date="2021" name="Sci. Data">
        <title>Chromosome-scale genome sequencing, assembly and annotation of six genomes from subfamily Leishmaniinae.</title>
        <authorList>
            <person name="Almutairi H."/>
            <person name="Urbaniak M.D."/>
            <person name="Bates M.D."/>
            <person name="Jariyapan N."/>
            <person name="Kwakye-Nuako G."/>
            <person name="Thomaz Soccol V."/>
            <person name="Al-Salem W.S."/>
            <person name="Dillon R.J."/>
            <person name="Bates P.A."/>
            <person name="Gatherer D."/>
        </authorList>
    </citation>
    <scope>NUCLEOTIDE SEQUENCE [LARGE SCALE GENOMIC DNA]</scope>
</reference>
<evidence type="ECO:0000313" key="1">
    <source>
        <dbReference type="EMBL" id="KAG5487948.1"/>
    </source>
</evidence>
<keyword evidence="2" id="KW-1185">Reference proteome</keyword>
<sequence>MATLYRDYNRLSQDLLAKSFTKGGEWRIENKCNALKGSYAVATTCKTGDEVCVDVEALSESGACYGKLTLTPRDLSDVKVTVRAEDVHNHRVEAIIQHKGPSLCDVSVEVKHETVKPMAGDRVSFHERLTQKAMELALSMAAADGVEVGCGATYDFKSKTVDWTAGCRVEVKKGLVLAAQTMQLCSFTADMMTKAPLHPKFQPLVAASVMVDPQSMTWDGSLALEWACQVILGNTAKARINKNLDWAIAYIAYLRGGWTLALSLDKSMKTGLTLTHS</sequence>
<dbReference type="RefSeq" id="XP_067181625.1">
    <property type="nucleotide sequence ID" value="XM_067325598.1"/>
</dbReference>
<accession>A0A836I4T4</accession>
<dbReference type="KEGG" id="lmat:92518110"/>
<dbReference type="AlphaFoldDB" id="A0A836I4T4"/>
<dbReference type="GeneID" id="92518110"/>
<evidence type="ECO:0008006" key="3">
    <source>
        <dbReference type="Google" id="ProtNLM"/>
    </source>
</evidence>
<name>A0A836I4T4_9TRYP</name>
<proteinExistence type="predicted"/>
<organism evidence="1 2">
    <name type="scientific">Leishmania martiniquensis</name>
    <dbReference type="NCBI Taxonomy" id="1580590"/>
    <lineage>
        <taxon>Eukaryota</taxon>
        <taxon>Discoba</taxon>
        <taxon>Euglenozoa</taxon>
        <taxon>Kinetoplastea</taxon>
        <taxon>Metakinetoplastina</taxon>
        <taxon>Trypanosomatida</taxon>
        <taxon>Trypanosomatidae</taxon>
        <taxon>Leishmaniinae</taxon>
        <taxon>Leishmania</taxon>
    </lineage>
</organism>
<dbReference type="Gene3D" id="2.40.160.10">
    <property type="entry name" value="Porin"/>
    <property type="match status" value="1"/>
</dbReference>
<gene>
    <name evidence="1" type="ORF">LSCM1_08263</name>
</gene>